<evidence type="ECO:0000313" key="1">
    <source>
        <dbReference type="EMBL" id="KAA0045271.1"/>
    </source>
</evidence>
<gene>
    <name evidence="1" type="ORF">E6C27_scaffold316G00050</name>
</gene>
<name>A0A5A7TUS8_CUCMM</name>
<comment type="caution">
    <text evidence="1">The sequence shown here is derived from an EMBL/GenBank/DDBJ whole genome shotgun (WGS) entry which is preliminary data.</text>
</comment>
<dbReference type="OrthoDB" id="913062at2759"/>
<dbReference type="AlphaFoldDB" id="A0A5A7TUS8"/>
<reference evidence="1 2" key="1">
    <citation type="submission" date="2019-08" db="EMBL/GenBank/DDBJ databases">
        <title>Draft genome sequences of two oriental melons (Cucumis melo L. var makuwa).</title>
        <authorList>
            <person name="Kwon S.-Y."/>
        </authorList>
    </citation>
    <scope>NUCLEOTIDE SEQUENCE [LARGE SCALE GENOMIC DNA]</scope>
    <source>
        <strain evidence="2">cv. SW 3</strain>
        <tissue evidence="1">Leaf</tissue>
    </source>
</reference>
<proteinExistence type="predicted"/>
<dbReference type="EMBL" id="SSTE01014625">
    <property type="protein sequence ID" value="KAA0045271.1"/>
    <property type="molecule type" value="Genomic_DNA"/>
</dbReference>
<protein>
    <recommendedName>
        <fullName evidence="3">Retrotransposon Copia-like N-terminal domain-containing protein</fullName>
    </recommendedName>
</protein>
<sequence>MANVLPNSSVLDTLATNFSNPLLNQVLNQLITTTKPDQRNYLLWQTLALPILRGYKLEGHLTGFTNAKDLWEAMKTFLASNLELRRNSFARPSKLPEKGNKGVLTMTKDVVGAVATNQPVRRNKSCQFLCGCGKDYLAQTLGKADNLPFPNSQSHATAPFNLVYSL</sequence>
<dbReference type="Proteomes" id="UP000321393">
    <property type="component" value="Unassembled WGS sequence"/>
</dbReference>
<organism evidence="1 2">
    <name type="scientific">Cucumis melo var. makuwa</name>
    <name type="common">Oriental melon</name>
    <dbReference type="NCBI Taxonomy" id="1194695"/>
    <lineage>
        <taxon>Eukaryota</taxon>
        <taxon>Viridiplantae</taxon>
        <taxon>Streptophyta</taxon>
        <taxon>Embryophyta</taxon>
        <taxon>Tracheophyta</taxon>
        <taxon>Spermatophyta</taxon>
        <taxon>Magnoliopsida</taxon>
        <taxon>eudicotyledons</taxon>
        <taxon>Gunneridae</taxon>
        <taxon>Pentapetalae</taxon>
        <taxon>rosids</taxon>
        <taxon>fabids</taxon>
        <taxon>Cucurbitales</taxon>
        <taxon>Cucurbitaceae</taxon>
        <taxon>Benincaseae</taxon>
        <taxon>Cucumis</taxon>
    </lineage>
</organism>
<evidence type="ECO:0008006" key="3">
    <source>
        <dbReference type="Google" id="ProtNLM"/>
    </source>
</evidence>
<accession>A0A5A7TUS8</accession>
<evidence type="ECO:0000313" key="2">
    <source>
        <dbReference type="Proteomes" id="UP000321393"/>
    </source>
</evidence>